<dbReference type="EMBL" id="ML210964">
    <property type="protein sequence ID" value="TFK94921.1"/>
    <property type="molecule type" value="Genomic_DNA"/>
</dbReference>
<sequence length="160" mass="17600">MTEERPAVTYVAEKRHHPVNFLIAFKSTESTSPDGPHPEVARSNEETRQCAPHDESLELSEQIAASAALLLREERHSDASRAKSPVQEASLGCAPLCNSDVARTRSPSSAYHLPAYSRLKTSSAAWQEKADLTLDLESASAVDDLLLALTEPYLMDWCLH</sequence>
<evidence type="ECO:0000313" key="2">
    <source>
        <dbReference type="EMBL" id="TFK94921.1"/>
    </source>
</evidence>
<protein>
    <submittedName>
        <fullName evidence="2">Uncharacterized protein</fullName>
    </submittedName>
</protein>
<evidence type="ECO:0000313" key="3">
    <source>
        <dbReference type="Proteomes" id="UP000308197"/>
    </source>
</evidence>
<evidence type="ECO:0000256" key="1">
    <source>
        <dbReference type="SAM" id="MobiDB-lite"/>
    </source>
</evidence>
<keyword evidence="3" id="KW-1185">Reference proteome</keyword>
<dbReference type="AlphaFoldDB" id="A0A5C3PZH3"/>
<feature type="region of interest" description="Disordered" evidence="1">
    <location>
        <begin position="27"/>
        <end position="56"/>
    </location>
</feature>
<dbReference type="Proteomes" id="UP000308197">
    <property type="component" value="Unassembled WGS sequence"/>
</dbReference>
<accession>A0A5C3PZH3</accession>
<name>A0A5C3PZH3_9APHY</name>
<dbReference type="InParanoid" id="A0A5C3PZH3"/>
<proteinExistence type="predicted"/>
<organism evidence="2 3">
    <name type="scientific">Polyporus arcularius HHB13444</name>
    <dbReference type="NCBI Taxonomy" id="1314778"/>
    <lineage>
        <taxon>Eukaryota</taxon>
        <taxon>Fungi</taxon>
        <taxon>Dikarya</taxon>
        <taxon>Basidiomycota</taxon>
        <taxon>Agaricomycotina</taxon>
        <taxon>Agaricomycetes</taxon>
        <taxon>Polyporales</taxon>
        <taxon>Polyporaceae</taxon>
        <taxon>Polyporus</taxon>
    </lineage>
</organism>
<gene>
    <name evidence="2" type="ORF">K466DRAFT_120181</name>
</gene>
<reference evidence="2 3" key="1">
    <citation type="journal article" date="2019" name="Nat. Ecol. Evol.">
        <title>Megaphylogeny resolves global patterns of mushroom evolution.</title>
        <authorList>
            <person name="Varga T."/>
            <person name="Krizsan K."/>
            <person name="Foldi C."/>
            <person name="Dima B."/>
            <person name="Sanchez-Garcia M."/>
            <person name="Sanchez-Ramirez S."/>
            <person name="Szollosi G.J."/>
            <person name="Szarkandi J.G."/>
            <person name="Papp V."/>
            <person name="Albert L."/>
            <person name="Andreopoulos W."/>
            <person name="Angelini C."/>
            <person name="Antonin V."/>
            <person name="Barry K.W."/>
            <person name="Bougher N.L."/>
            <person name="Buchanan P."/>
            <person name="Buyck B."/>
            <person name="Bense V."/>
            <person name="Catcheside P."/>
            <person name="Chovatia M."/>
            <person name="Cooper J."/>
            <person name="Damon W."/>
            <person name="Desjardin D."/>
            <person name="Finy P."/>
            <person name="Geml J."/>
            <person name="Haridas S."/>
            <person name="Hughes K."/>
            <person name="Justo A."/>
            <person name="Karasinski D."/>
            <person name="Kautmanova I."/>
            <person name="Kiss B."/>
            <person name="Kocsube S."/>
            <person name="Kotiranta H."/>
            <person name="LaButti K.M."/>
            <person name="Lechner B.E."/>
            <person name="Liimatainen K."/>
            <person name="Lipzen A."/>
            <person name="Lukacs Z."/>
            <person name="Mihaltcheva S."/>
            <person name="Morgado L.N."/>
            <person name="Niskanen T."/>
            <person name="Noordeloos M.E."/>
            <person name="Ohm R.A."/>
            <person name="Ortiz-Santana B."/>
            <person name="Ovrebo C."/>
            <person name="Racz N."/>
            <person name="Riley R."/>
            <person name="Savchenko A."/>
            <person name="Shiryaev A."/>
            <person name="Soop K."/>
            <person name="Spirin V."/>
            <person name="Szebenyi C."/>
            <person name="Tomsovsky M."/>
            <person name="Tulloss R.E."/>
            <person name="Uehling J."/>
            <person name="Grigoriev I.V."/>
            <person name="Vagvolgyi C."/>
            <person name="Papp T."/>
            <person name="Martin F.M."/>
            <person name="Miettinen O."/>
            <person name="Hibbett D.S."/>
            <person name="Nagy L.G."/>
        </authorList>
    </citation>
    <scope>NUCLEOTIDE SEQUENCE [LARGE SCALE GENOMIC DNA]</scope>
    <source>
        <strain evidence="2 3">HHB13444</strain>
    </source>
</reference>
<feature type="compositionally biased region" description="Basic and acidic residues" evidence="1">
    <location>
        <begin position="36"/>
        <end position="56"/>
    </location>
</feature>